<dbReference type="InterPro" id="IPR033467">
    <property type="entry name" value="Tesmin/TSO1-like_CXC"/>
</dbReference>
<proteinExistence type="inferred from homology"/>
<protein>
    <recommendedName>
        <fullName evidence="4">CRC domain-containing protein</fullName>
    </recommendedName>
</protein>
<evidence type="ECO:0000256" key="3">
    <source>
        <dbReference type="ARBA" id="ARBA00023242"/>
    </source>
</evidence>
<dbReference type="SMART" id="SM01114">
    <property type="entry name" value="CXC"/>
    <property type="match status" value="2"/>
</dbReference>
<dbReference type="PANTHER" id="PTHR12446">
    <property type="entry name" value="TESMIN/TSO1-RELATED"/>
    <property type="match status" value="1"/>
</dbReference>
<dbReference type="OMA" id="AEESFHP"/>
<dbReference type="OrthoDB" id="6283463at2759"/>
<accession>W6ULL0</accession>
<dbReference type="GO" id="GO:0006355">
    <property type="term" value="P:regulation of DNA-templated transcription"/>
    <property type="evidence" value="ECO:0007669"/>
    <property type="project" value="TreeGrafter"/>
</dbReference>
<feature type="domain" description="CRC" evidence="4">
    <location>
        <begin position="86"/>
        <end position="186"/>
    </location>
</feature>
<organism evidence="5 6">
    <name type="scientific">Echinococcus granulosus</name>
    <name type="common">Hydatid tapeworm</name>
    <dbReference type="NCBI Taxonomy" id="6210"/>
    <lineage>
        <taxon>Eukaryota</taxon>
        <taxon>Metazoa</taxon>
        <taxon>Spiralia</taxon>
        <taxon>Lophotrochozoa</taxon>
        <taxon>Platyhelminthes</taxon>
        <taxon>Cestoda</taxon>
        <taxon>Eucestoda</taxon>
        <taxon>Cyclophyllidea</taxon>
        <taxon>Taeniidae</taxon>
        <taxon>Echinococcus</taxon>
        <taxon>Echinococcus granulosus group</taxon>
    </lineage>
</organism>
<dbReference type="Proteomes" id="UP000019149">
    <property type="component" value="Unassembled WGS sequence"/>
</dbReference>
<dbReference type="PANTHER" id="PTHR12446:SF34">
    <property type="entry name" value="PROTEIN LIN-54 HOMOLOG"/>
    <property type="match status" value="1"/>
</dbReference>
<evidence type="ECO:0000313" key="5">
    <source>
        <dbReference type="EMBL" id="EUB54414.1"/>
    </source>
</evidence>
<reference evidence="5 6" key="1">
    <citation type="journal article" date="2013" name="Nat. Genet.">
        <title>The genome of the hydatid tapeworm Echinococcus granulosus.</title>
        <authorList>
            <person name="Zheng H."/>
            <person name="Zhang W."/>
            <person name="Zhang L."/>
            <person name="Zhang Z."/>
            <person name="Li J."/>
            <person name="Lu G."/>
            <person name="Zhu Y."/>
            <person name="Wang Y."/>
            <person name="Huang Y."/>
            <person name="Liu J."/>
            <person name="Kang H."/>
            <person name="Chen J."/>
            <person name="Wang L."/>
            <person name="Chen A."/>
            <person name="Yu S."/>
            <person name="Gao Z."/>
            <person name="Jin L."/>
            <person name="Gu W."/>
            <person name="Wang Z."/>
            <person name="Zhao L."/>
            <person name="Shi B."/>
            <person name="Wen H."/>
            <person name="Lin R."/>
            <person name="Jones M.K."/>
            <person name="Brejova B."/>
            <person name="Vinar T."/>
            <person name="Zhao G."/>
            <person name="McManus D.P."/>
            <person name="Chen Z."/>
            <person name="Zhou Y."/>
            <person name="Wang S."/>
        </authorList>
    </citation>
    <scope>NUCLEOTIDE SEQUENCE [LARGE SCALE GENOMIC DNA]</scope>
</reference>
<comment type="caution">
    <text evidence="5">The sequence shown here is derived from an EMBL/GenBank/DDBJ whole genome shotgun (WGS) entry which is preliminary data.</text>
</comment>
<evidence type="ECO:0000313" key="6">
    <source>
        <dbReference type="Proteomes" id="UP000019149"/>
    </source>
</evidence>
<dbReference type="AlphaFoldDB" id="W6ULL0"/>
<dbReference type="Pfam" id="PF03638">
    <property type="entry name" value="TCR"/>
    <property type="match status" value="2"/>
</dbReference>
<dbReference type="STRING" id="6210.W6ULL0"/>
<dbReference type="CTD" id="36346442"/>
<comment type="similarity">
    <text evidence="2">Belongs to the lin-54 family.</text>
</comment>
<keyword evidence="6" id="KW-1185">Reference proteome</keyword>
<dbReference type="GeneID" id="36346442"/>
<dbReference type="PROSITE" id="PS51634">
    <property type="entry name" value="CRC"/>
    <property type="match status" value="1"/>
</dbReference>
<dbReference type="GO" id="GO:0005634">
    <property type="term" value="C:nucleus"/>
    <property type="evidence" value="ECO:0007669"/>
    <property type="project" value="UniProtKB-SubCell"/>
</dbReference>
<dbReference type="InterPro" id="IPR005172">
    <property type="entry name" value="CRC"/>
</dbReference>
<evidence type="ECO:0000259" key="4">
    <source>
        <dbReference type="PROSITE" id="PS51634"/>
    </source>
</evidence>
<dbReference type="KEGG" id="egl:EGR_10727"/>
<dbReference type="RefSeq" id="XP_024345610.1">
    <property type="nucleotide sequence ID" value="XM_024499976.1"/>
</dbReference>
<comment type="subcellular location">
    <subcellularLocation>
        <location evidence="1">Nucleus</location>
    </subcellularLocation>
</comment>
<dbReference type="InterPro" id="IPR028307">
    <property type="entry name" value="Lin-54_fam"/>
</dbReference>
<gene>
    <name evidence="5" type="ORF">EGR_10727</name>
</gene>
<sequence length="553" mass="60176">MFAESSGFDKNFLLISYTSDEHQATEHAWSQSSSGCEVQSTSSDQQNQVAVVQALMDLDASARISYPGADACSKQNLAFDVPQKLERKSCNCAKSHCLKLYCECFAKGQSCEGCNCSNCMNNFNFEDDRRKAIKSTLERNPLAFYPKIGNVRNIDDCILGSSVRKHSKGCNCKRSNCLKNYCECYETFANVEDVEILSNLSILIRSKILNLGTFLDFVKGQRIKFFAACITSEVIEVACSCMLSQLLLADHRKMSDTDQEYVVLAEFAKCLDHILDSVNKLRNARFSVGNYGKDVLALSSSTNLPAAEKDVACVYPSYPLTSVSYTLASEFSTSLPYPAGNTPDDTCGSATFQGVVSTDQPYVKYGDFPVSSEMSKVSLPQCDPDYSTFKMVLSPGAGDAPKVVEVSDLAETIKVGSNGQTVLMPYGMLSPSLSEIHSYLLPASSPPQQLPAYPLNRQTFLMSSSTGTVSSEDAICYPLTYSTEADLAAAAISTEVDPTLAADRPDDCDYGNNVDENGGDDCIGAAEESFHPNALDLACYSFSTPFDLTPTEF</sequence>
<evidence type="ECO:0000256" key="2">
    <source>
        <dbReference type="ARBA" id="ARBA00007267"/>
    </source>
</evidence>
<keyword evidence="3" id="KW-0539">Nucleus</keyword>
<dbReference type="EMBL" id="APAU02000259">
    <property type="protein sequence ID" value="EUB54414.1"/>
    <property type="molecule type" value="Genomic_DNA"/>
</dbReference>
<evidence type="ECO:0000256" key="1">
    <source>
        <dbReference type="ARBA" id="ARBA00004123"/>
    </source>
</evidence>
<name>W6ULL0_ECHGR</name>